<accession>A0ACB7V884</accession>
<evidence type="ECO:0000313" key="1">
    <source>
        <dbReference type="EMBL" id="KAH7669792.1"/>
    </source>
</evidence>
<name>A0ACB7V884_DIOAL</name>
<dbReference type="Proteomes" id="UP000827976">
    <property type="component" value="Chromosome 11"/>
</dbReference>
<reference evidence="2" key="1">
    <citation type="journal article" date="2022" name="Nat. Commun.">
        <title>Chromosome evolution and the genetic basis of agronomically important traits in greater yam.</title>
        <authorList>
            <person name="Bredeson J.V."/>
            <person name="Lyons J.B."/>
            <person name="Oniyinde I.O."/>
            <person name="Okereke N.R."/>
            <person name="Kolade O."/>
            <person name="Nnabue I."/>
            <person name="Nwadili C.O."/>
            <person name="Hribova E."/>
            <person name="Parker M."/>
            <person name="Nwogha J."/>
            <person name="Shu S."/>
            <person name="Carlson J."/>
            <person name="Kariba R."/>
            <person name="Muthemba S."/>
            <person name="Knop K."/>
            <person name="Barton G.J."/>
            <person name="Sherwood A.V."/>
            <person name="Lopez-Montes A."/>
            <person name="Asiedu R."/>
            <person name="Jamnadass R."/>
            <person name="Muchugi A."/>
            <person name="Goodstein D."/>
            <person name="Egesi C.N."/>
            <person name="Featherston J."/>
            <person name="Asfaw A."/>
            <person name="Simpson G.G."/>
            <person name="Dolezel J."/>
            <person name="Hendre P.S."/>
            <person name="Van Deynze A."/>
            <person name="Kumar P.L."/>
            <person name="Obidiegwu J.E."/>
            <person name="Bhattacharjee R."/>
            <person name="Rokhsar D.S."/>
        </authorList>
    </citation>
    <scope>NUCLEOTIDE SEQUENCE [LARGE SCALE GENOMIC DNA]</scope>
    <source>
        <strain evidence="2">cv. TDa95/00328</strain>
    </source>
</reference>
<gene>
    <name evidence="1" type="ORF">IHE45_11G101300</name>
</gene>
<evidence type="ECO:0000313" key="2">
    <source>
        <dbReference type="Proteomes" id="UP000827976"/>
    </source>
</evidence>
<protein>
    <submittedName>
        <fullName evidence="1">Protein phosphatase 2C family protein</fullName>
    </submittedName>
</protein>
<proteinExistence type="predicted"/>
<organism evidence="1 2">
    <name type="scientific">Dioscorea alata</name>
    <name type="common">Purple yam</name>
    <dbReference type="NCBI Taxonomy" id="55571"/>
    <lineage>
        <taxon>Eukaryota</taxon>
        <taxon>Viridiplantae</taxon>
        <taxon>Streptophyta</taxon>
        <taxon>Embryophyta</taxon>
        <taxon>Tracheophyta</taxon>
        <taxon>Spermatophyta</taxon>
        <taxon>Magnoliopsida</taxon>
        <taxon>Liliopsida</taxon>
        <taxon>Dioscoreales</taxon>
        <taxon>Dioscoreaceae</taxon>
        <taxon>Dioscorea</taxon>
    </lineage>
</organism>
<sequence length="264" mass="29881">MEYIQAKFVALKLRVQSEMQKIKVAKVLNRLTTAFEEWMMEKYQIGHAIPSNDEQYIGSVLMWKKNVETSLVMLHGVFDSNAGREIETYLNSQLADKRFTAKEFWRNSERILKNVMISSSRRKMDKDNVEGGDDNGGFALMLNVRNKKFIAADRGNYKAVLVSKGGNASQITGNNRPTVSDLLHFKFQSPRERNLGMIIKKVKPANGESVILASDGIWQVMGIQEAGHLILSREDAQEAAQVLVNEALRRNCKSIPSCIVIRFL</sequence>
<comment type="caution">
    <text evidence="1">The sequence shown here is derived from an EMBL/GenBank/DDBJ whole genome shotgun (WGS) entry which is preliminary data.</text>
</comment>
<keyword evidence="2" id="KW-1185">Reference proteome</keyword>
<dbReference type="EMBL" id="CM037021">
    <property type="protein sequence ID" value="KAH7669792.1"/>
    <property type="molecule type" value="Genomic_DNA"/>
</dbReference>